<dbReference type="KEGG" id="abaw:D5400_13825"/>
<keyword evidence="4" id="KW-0489">Methyltransferase</keyword>
<dbReference type="GO" id="GO:0004719">
    <property type="term" value="F:protein-L-isoaspartate (D-aspartate) O-methyltransferase activity"/>
    <property type="evidence" value="ECO:0007669"/>
    <property type="project" value="InterPro"/>
</dbReference>
<evidence type="ECO:0000313" key="4">
    <source>
        <dbReference type="EMBL" id="AZN73816.1"/>
    </source>
</evidence>
<dbReference type="CDD" id="cd02440">
    <property type="entry name" value="AdoMet_MTases"/>
    <property type="match status" value="1"/>
</dbReference>
<reference evidence="4 5" key="1">
    <citation type="submission" date="2018-09" db="EMBL/GenBank/DDBJ databases">
        <title>Marinorhizobium profundi gen. nov., sp. nov., isolated from a deep-sea sediment sample from the New Britain Trench and proposal of Marinorhizobiaceae fam. nov. in the order Rhizobiales of the class Alphaproteobacteria.</title>
        <authorList>
            <person name="Cao J."/>
        </authorList>
    </citation>
    <scope>NUCLEOTIDE SEQUENCE [LARGE SCALE GENOMIC DNA]</scope>
    <source>
        <strain evidence="4 5">WS11</strain>
    </source>
</reference>
<dbReference type="PANTHER" id="PTHR11579:SF18">
    <property type="entry name" value="PROTEIN-L-ISOASPARTATE O-METHYLTRANSFERASE"/>
    <property type="match status" value="1"/>
</dbReference>
<dbReference type="GO" id="GO:0032259">
    <property type="term" value="P:methylation"/>
    <property type="evidence" value="ECO:0007669"/>
    <property type="project" value="UniProtKB-KW"/>
</dbReference>
<sequence length="222" mass="23813">MDYAQARAKMVDCQIRTMDVTQHAVLAAFSEVPREAFVPAKFVQLAYIDDDLLVKEGKDGAPDRFMMEAGQHARLVQLAEITPNDVVLEIGCATGYGAAILSRLAGSVVALESDPELAEEASAKLAELGFDNVAVVQGDLAAGYQDEAPYDAIIFSGAVEVFPQAILTQLRDGGRLVVVEGTGNAARAKLYIREGEFTAQRTVFNSAVKPLPGFSKAPEFVF</sequence>
<dbReference type="AlphaFoldDB" id="A0A3S9BA13"/>
<evidence type="ECO:0000256" key="2">
    <source>
        <dbReference type="ARBA" id="ARBA00013346"/>
    </source>
</evidence>
<evidence type="ECO:0000313" key="5">
    <source>
        <dbReference type="Proteomes" id="UP000268192"/>
    </source>
</evidence>
<protein>
    <recommendedName>
        <fullName evidence="2">Protein-L-isoaspartate O-methyltransferase</fullName>
    </recommendedName>
    <alternativeName>
        <fullName evidence="3">Protein L-isoaspartyl methyltransferase</fullName>
    </alternativeName>
</protein>
<name>A0A3S9BA13_9HYPH</name>
<dbReference type="GO" id="GO:0005737">
    <property type="term" value="C:cytoplasm"/>
    <property type="evidence" value="ECO:0007669"/>
    <property type="project" value="TreeGrafter"/>
</dbReference>
<evidence type="ECO:0000256" key="1">
    <source>
        <dbReference type="ARBA" id="ARBA00005369"/>
    </source>
</evidence>
<dbReference type="Pfam" id="PF01135">
    <property type="entry name" value="PCMT"/>
    <property type="match status" value="1"/>
</dbReference>
<keyword evidence="5" id="KW-1185">Reference proteome</keyword>
<evidence type="ECO:0000256" key="3">
    <source>
        <dbReference type="ARBA" id="ARBA00030757"/>
    </source>
</evidence>
<proteinExistence type="inferred from homology"/>
<dbReference type="Proteomes" id="UP000268192">
    <property type="component" value="Chromosome"/>
</dbReference>
<dbReference type="OrthoDB" id="9798496at2"/>
<dbReference type="Gene3D" id="3.40.50.150">
    <property type="entry name" value="Vaccinia Virus protein VP39"/>
    <property type="match status" value="1"/>
</dbReference>
<organism evidence="4 5">
    <name type="scientific">Georhizobium profundi</name>
    <dbReference type="NCBI Taxonomy" id="2341112"/>
    <lineage>
        <taxon>Bacteria</taxon>
        <taxon>Pseudomonadati</taxon>
        <taxon>Pseudomonadota</taxon>
        <taxon>Alphaproteobacteria</taxon>
        <taxon>Hyphomicrobiales</taxon>
        <taxon>Rhizobiaceae</taxon>
        <taxon>Georhizobium</taxon>
    </lineage>
</organism>
<gene>
    <name evidence="4" type="ORF">D5400_13825</name>
</gene>
<dbReference type="InterPro" id="IPR029063">
    <property type="entry name" value="SAM-dependent_MTases_sf"/>
</dbReference>
<accession>A0A3S9BA13</accession>
<dbReference type="InterPro" id="IPR000682">
    <property type="entry name" value="PCMT"/>
</dbReference>
<dbReference type="PANTHER" id="PTHR11579">
    <property type="entry name" value="PROTEIN-L-ISOASPARTATE O-METHYLTRANSFERASE"/>
    <property type="match status" value="1"/>
</dbReference>
<comment type="similarity">
    <text evidence="1">Belongs to the methyltransferase superfamily. L-isoaspartyl/D-aspartyl protein methyltransferase family.</text>
</comment>
<dbReference type="EMBL" id="CP032509">
    <property type="protein sequence ID" value="AZN73816.1"/>
    <property type="molecule type" value="Genomic_DNA"/>
</dbReference>
<dbReference type="SUPFAM" id="SSF53335">
    <property type="entry name" value="S-adenosyl-L-methionine-dependent methyltransferases"/>
    <property type="match status" value="1"/>
</dbReference>
<keyword evidence="4" id="KW-0808">Transferase</keyword>